<dbReference type="InterPro" id="IPR036388">
    <property type="entry name" value="WH-like_DNA-bd_sf"/>
</dbReference>
<evidence type="ECO:0000259" key="6">
    <source>
        <dbReference type="Pfam" id="PF08281"/>
    </source>
</evidence>
<dbReference type="EMBL" id="JAESND010000009">
    <property type="protein sequence ID" value="MBM3117329.1"/>
    <property type="molecule type" value="Genomic_DNA"/>
</dbReference>
<dbReference type="InterPro" id="IPR013249">
    <property type="entry name" value="RNA_pol_sigma70_r4_t2"/>
</dbReference>
<keyword evidence="2" id="KW-0805">Transcription regulation</keyword>
<gene>
    <name evidence="7" type="ORF">JMJ54_15950</name>
</gene>
<feature type="domain" description="RNA polymerase sigma-70 region 2" evidence="5">
    <location>
        <begin position="13"/>
        <end position="80"/>
    </location>
</feature>
<dbReference type="InterPro" id="IPR039425">
    <property type="entry name" value="RNA_pol_sigma-70-like"/>
</dbReference>
<name>A0ABS2BNZ0_9NEIS</name>
<evidence type="ECO:0000259" key="5">
    <source>
        <dbReference type="Pfam" id="PF04542"/>
    </source>
</evidence>
<dbReference type="Pfam" id="PF08281">
    <property type="entry name" value="Sigma70_r4_2"/>
    <property type="match status" value="1"/>
</dbReference>
<evidence type="ECO:0000256" key="1">
    <source>
        <dbReference type="ARBA" id="ARBA00010641"/>
    </source>
</evidence>
<dbReference type="InterPro" id="IPR013325">
    <property type="entry name" value="RNA_pol_sigma_r2"/>
</dbReference>
<keyword evidence="4" id="KW-0804">Transcription</keyword>
<proteinExistence type="inferred from homology"/>
<dbReference type="Gene3D" id="1.10.1740.10">
    <property type="match status" value="1"/>
</dbReference>
<dbReference type="SUPFAM" id="SSF88946">
    <property type="entry name" value="Sigma2 domain of RNA polymerase sigma factors"/>
    <property type="match status" value="1"/>
</dbReference>
<comment type="similarity">
    <text evidence="1">Belongs to the sigma-70 factor family. ECF subfamily.</text>
</comment>
<feature type="domain" description="RNA polymerase sigma factor 70 region 4 type 2" evidence="6">
    <location>
        <begin position="112"/>
        <end position="163"/>
    </location>
</feature>
<dbReference type="RefSeq" id="WP_203539546.1">
    <property type="nucleotide sequence ID" value="NZ_JAESND010000009.1"/>
</dbReference>
<evidence type="ECO:0000256" key="2">
    <source>
        <dbReference type="ARBA" id="ARBA00023015"/>
    </source>
</evidence>
<dbReference type="CDD" id="cd06171">
    <property type="entry name" value="Sigma70_r4"/>
    <property type="match status" value="1"/>
</dbReference>
<accession>A0ABS2BNZ0</accession>
<dbReference type="InterPro" id="IPR007627">
    <property type="entry name" value="RNA_pol_sigma70_r2"/>
</dbReference>
<dbReference type="Proteomes" id="UP000809431">
    <property type="component" value="Unassembled WGS sequence"/>
</dbReference>
<dbReference type="InterPro" id="IPR013324">
    <property type="entry name" value="RNA_pol_sigma_r3/r4-like"/>
</dbReference>
<evidence type="ECO:0000313" key="7">
    <source>
        <dbReference type="EMBL" id="MBM3117329.1"/>
    </source>
</evidence>
<evidence type="ECO:0000313" key="8">
    <source>
        <dbReference type="Proteomes" id="UP000809431"/>
    </source>
</evidence>
<dbReference type="NCBIfam" id="NF009180">
    <property type="entry name" value="PRK12528.1"/>
    <property type="match status" value="1"/>
</dbReference>
<comment type="caution">
    <text evidence="7">The sequence shown here is derived from an EMBL/GenBank/DDBJ whole genome shotgun (WGS) entry which is preliminary data.</text>
</comment>
<evidence type="ECO:0000256" key="3">
    <source>
        <dbReference type="ARBA" id="ARBA00023082"/>
    </source>
</evidence>
<keyword evidence="8" id="KW-1185">Reference proteome</keyword>
<dbReference type="InterPro" id="IPR014284">
    <property type="entry name" value="RNA_pol_sigma-70_dom"/>
</dbReference>
<protein>
    <submittedName>
        <fullName evidence="7">Sigma-70 family RNA polymerase sigma factor</fullName>
    </submittedName>
</protein>
<keyword evidence="3" id="KW-0731">Sigma factor</keyword>
<dbReference type="NCBIfam" id="TIGR02937">
    <property type="entry name" value="sigma70-ECF"/>
    <property type="match status" value="1"/>
</dbReference>
<organism evidence="7 8">
    <name type="scientific">Jeongeupia naejangsanensis</name>
    <dbReference type="NCBI Taxonomy" id="613195"/>
    <lineage>
        <taxon>Bacteria</taxon>
        <taxon>Pseudomonadati</taxon>
        <taxon>Pseudomonadota</taxon>
        <taxon>Betaproteobacteria</taxon>
        <taxon>Neisseriales</taxon>
        <taxon>Chitinibacteraceae</taxon>
        <taxon>Jeongeupia</taxon>
    </lineage>
</organism>
<reference evidence="7 8" key="1">
    <citation type="submission" date="2021-01" db="EMBL/GenBank/DDBJ databases">
        <title>Draft Genome Sequence and Polyhydroxyalkanoate Biosynthetic Potential of Jeongeupia naejangsanensis Type Strain DSM 24253.</title>
        <authorList>
            <person name="Turrini P."/>
            <person name="Artuso I."/>
            <person name="Lugli G.A."/>
            <person name="Frangipani E."/>
            <person name="Ventura M."/>
            <person name="Visca P."/>
        </authorList>
    </citation>
    <scope>NUCLEOTIDE SEQUENCE [LARGE SCALE GENOMIC DNA]</scope>
    <source>
        <strain evidence="7 8">DSM 24253</strain>
    </source>
</reference>
<sequence length="170" mass="19519">MSPLDISPHLGPLYRDHHRFLHGWLRRKLGCSFEAADLTHDTFLRLLMAPPERCADIAKPRSFLTTIARRVMVDHFRRQALERAYLDVLAQQPEALAPSPEERALLLETLIEIDAMLDRLNPKARQAFLLSQLEGLSYADIALRLDVSVSSVKKYMAKAIEHCLLFQHEH</sequence>
<evidence type="ECO:0000256" key="4">
    <source>
        <dbReference type="ARBA" id="ARBA00023163"/>
    </source>
</evidence>
<dbReference type="PANTHER" id="PTHR43133">
    <property type="entry name" value="RNA POLYMERASE ECF-TYPE SIGMA FACTO"/>
    <property type="match status" value="1"/>
</dbReference>
<dbReference type="PANTHER" id="PTHR43133:SF63">
    <property type="entry name" value="RNA POLYMERASE SIGMA FACTOR FECI-RELATED"/>
    <property type="match status" value="1"/>
</dbReference>
<dbReference type="SUPFAM" id="SSF88659">
    <property type="entry name" value="Sigma3 and sigma4 domains of RNA polymerase sigma factors"/>
    <property type="match status" value="1"/>
</dbReference>
<dbReference type="Pfam" id="PF04542">
    <property type="entry name" value="Sigma70_r2"/>
    <property type="match status" value="1"/>
</dbReference>
<dbReference type="Gene3D" id="1.10.10.10">
    <property type="entry name" value="Winged helix-like DNA-binding domain superfamily/Winged helix DNA-binding domain"/>
    <property type="match status" value="1"/>
</dbReference>
<dbReference type="NCBIfam" id="NF007232">
    <property type="entry name" value="PRK09651.1"/>
    <property type="match status" value="1"/>
</dbReference>
<dbReference type="NCBIfam" id="NF008889">
    <property type="entry name" value="PRK11924.1-1"/>
    <property type="match status" value="1"/>
</dbReference>